<organism evidence="2 3">
    <name type="scientific">Pseudolycoriella hygida</name>
    <dbReference type="NCBI Taxonomy" id="35572"/>
    <lineage>
        <taxon>Eukaryota</taxon>
        <taxon>Metazoa</taxon>
        <taxon>Ecdysozoa</taxon>
        <taxon>Arthropoda</taxon>
        <taxon>Hexapoda</taxon>
        <taxon>Insecta</taxon>
        <taxon>Pterygota</taxon>
        <taxon>Neoptera</taxon>
        <taxon>Endopterygota</taxon>
        <taxon>Diptera</taxon>
        <taxon>Nematocera</taxon>
        <taxon>Sciaroidea</taxon>
        <taxon>Sciaridae</taxon>
        <taxon>Pseudolycoriella</taxon>
    </lineage>
</organism>
<dbReference type="AlphaFoldDB" id="A0A9Q0S9J0"/>
<feature type="region of interest" description="Disordered" evidence="1">
    <location>
        <begin position="1"/>
        <end position="34"/>
    </location>
</feature>
<accession>A0A9Q0S9J0</accession>
<name>A0A9Q0S9J0_9DIPT</name>
<gene>
    <name evidence="2" type="ORF">Bhyg_03492</name>
</gene>
<dbReference type="Proteomes" id="UP001151699">
    <property type="component" value="Chromosome A"/>
</dbReference>
<sequence>MNKLTVPYNNDANPSKAIPNAVVKKERANTTEPEKIRKRDEFWGYDTRGT</sequence>
<proteinExistence type="predicted"/>
<evidence type="ECO:0000256" key="1">
    <source>
        <dbReference type="SAM" id="MobiDB-lite"/>
    </source>
</evidence>
<dbReference type="EMBL" id="WJQU01000001">
    <property type="protein sequence ID" value="KAJ6648265.1"/>
    <property type="molecule type" value="Genomic_DNA"/>
</dbReference>
<evidence type="ECO:0000313" key="2">
    <source>
        <dbReference type="EMBL" id="KAJ6648265.1"/>
    </source>
</evidence>
<evidence type="ECO:0000313" key="3">
    <source>
        <dbReference type="Proteomes" id="UP001151699"/>
    </source>
</evidence>
<reference evidence="2" key="1">
    <citation type="submission" date="2022-07" db="EMBL/GenBank/DDBJ databases">
        <authorList>
            <person name="Trinca V."/>
            <person name="Uliana J.V.C."/>
            <person name="Torres T.T."/>
            <person name="Ward R.J."/>
            <person name="Monesi N."/>
        </authorList>
    </citation>
    <scope>NUCLEOTIDE SEQUENCE</scope>
    <source>
        <strain evidence="2">HSMRA1968</strain>
        <tissue evidence="2">Whole embryos</tissue>
    </source>
</reference>
<comment type="caution">
    <text evidence="2">The sequence shown here is derived from an EMBL/GenBank/DDBJ whole genome shotgun (WGS) entry which is preliminary data.</text>
</comment>
<protein>
    <submittedName>
        <fullName evidence="2">Uncharacterized protein</fullName>
    </submittedName>
</protein>
<keyword evidence="3" id="KW-1185">Reference proteome</keyword>
<feature type="compositionally biased region" description="Basic and acidic residues" evidence="1">
    <location>
        <begin position="23"/>
        <end position="34"/>
    </location>
</feature>